<gene>
    <name evidence="3" type="ORF">DW355_17240</name>
</gene>
<dbReference type="Proteomes" id="UP000292939">
    <property type="component" value="Chromosome"/>
</dbReference>
<dbReference type="AlphaFoldDB" id="A0A4P6UN90"/>
<evidence type="ECO:0000256" key="1">
    <source>
        <dbReference type="SAM" id="Coils"/>
    </source>
</evidence>
<keyword evidence="2" id="KW-0732">Signal</keyword>
<reference evidence="3 4" key="1">
    <citation type="submission" date="2018-07" db="EMBL/GenBank/DDBJ databases">
        <title>Exploring interactions and the metabolic potential of the ultra-small soil bacteria Hylemonella gracilis.</title>
        <authorList>
            <person name="Tyc O."/>
            <person name="Kulkarni P."/>
            <person name="Gawehns F."/>
            <person name="Hundscheid M."/>
            <person name="Zweers H."/>
            <person name="Garbeva P."/>
        </authorList>
    </citation>
    <scope>NUCLEOTIDE SEQUENCE [LARGE SCALE GENOMIC DNA]</scope>
    <source>
        <strain evidence="3 4">NS1</strain>
    </source>
</reference>
<accession>A0A4P6UN90</accession>
<protein>
    <submittedName>
        <fullName evidence="3">Uncharacterized protein</fullName>
    </submittedName>
</protein>
<organism evidence="3 4">
    <name type="scientific">Hylemonella gracilis</name>
    <dbReference type="NCBI Taxonomy" id="80880"/>
    <lineage>
        <taxon>Bacteria</taxon>
        <taxon>Pseudomonadati</taxon>
        <taxon>Pseudomonadota</taxon>
        <taxon>Betaproteobacteria</taxon>
        <taxon>Burkholderiales</taxon>
        <taxon>Comamonadaceae</taxon>
        <taxon>Hylemonella</taxon>
    </lineage>
</organism>
<keyword evidence="1" id="KW-0175">Coiled coil</keyword>
<evidence type="ECO:0000313" key="3">
    <source>
        <dbReference type="EMBL" id="QBK06226.1"/>
    </source>
</evidence>
<sequence>MKLKVVILAFLALFLASCASIKFSMMKDDELIAGGVKEWNAGKFEAARGYWSNIQAANVKSQWMGYLDQKAALDKTVDATAALPVTAEPPLVAGWNNAVKAASDFPSELKVPADVKTQLAPAAKAVVRLRLNANRIANARDFMKSSSDFLGDAVDYGPENKELAAIADFRAREKGPDDLVVAARGKESLDDKIDSYEAAIAEYGKVETAMADIQKAGNYPAGSIIALASDRTRRKRADTRNEMERTLRNHAYSFKDRIGEEFARQPDADKVGNMTLDDMLAFNQQTKTNIDSLQAEVVAFAAKYPRVIDKDMLKDVETQKQELLARIAVVTAEIEKAKKDAAVAAEIASRGKAVQPMLIGMFNPVPGAKGPDQKSRPAKFRGAVKSSPDYWWGMVEIPKGVLNDLVITVDDSRPVRVFNENTKSGKEIDSKKLKDLVNRQYKVGNSWPVINAGAQMTSGKYFFELGKTNDDGKYSGDAVVYSSFVVRMR</sequence>
<evidence type="ECO:0000313" key="4">
    <source>
        <dbReference type="Proteomes" id="UP000292939"/>
    </source>
</evidence>
<feature type="signal peptide" evidence="2">
    <location>
        <begin position="1"/>
        <end position="19"/>
    </location>
</feature>
<feature type="chain" id="PRO_5020354658" evidence="2">
    <location>
        <begin position="20"/>
        <end position="489"/>
    </location>
</feature>
<name>A0A4P6UN90_9BURK</name>
<dbReference type="KEGG" id="hgr:DW355_17240"/>
<dbReference type="EMBL" id="CP031395">
    <property type="protein sequence ID" value="QBK06226.1"/>
    <property type="molecule type" value="Genomic_DNA"/>
</dbReference>
<evidence type="ECO:0000256" key="2">
    <source>
        <dbReference type="SAM" id="SignalP"/>
    </source>
</evidence>
<dbReference type="PROSITE" id="PS51257">
    <property type="entry name" value="PROKAR_LIPOPROTEIN"/>
    <property type="match status" value="1"/>
</dbReference>
<feature type="coiled-coil region" evidence="1">
    <location>
        <begin position="313"/>
        <end position="340"/>
    </location>
</feature>
<proteinExistence type="predicted"/>